<dbReference type="EnsemblPlants" id="KQK08739">
    <property type="protein sequence ID" value="KQK08739"/>
    <property type="gene ID" value="BRADI_2g43660v3"/>
</dbReference>
<name>A0A0Q3ISC7_BRADI</name>
<evidence type="ECO:0000256" key="4">
    <source>
        <dbReference type="SAM" id="MobiDB-lite"/>
    </source>
</evidence>
<dbReference type="Proteomes" id="UP000008810">
    <property type="component" value="Chromosome 2"/>
</dbReference>
<feature type="region of interest" description="Disordered" evidence="4">
    <location>
        <begin position="638"/>
        <end position="682"/>
    </location>
</feature>
<keyword evidence="7" id="KW-1185">Reference proteome</keyword>
<feature type="compositionally biased region" description="Basic residues" evidence="4">
    <location>
        <begin position="549"/>
        <end position="564"/>
    </location>
</feature>
<feature type="compositionally biased region" description="Basic residues" evidence="4">
    <location>
        <begin position="650"/>
        <end position="661"/>
    </location>
</feature>
<dbReference type="EMBL" id="CM000881">
    <property type="protein sequence ID" value="KQK08739.1"/>
    <property type="molecule type" value="Genomic_DNA"/>
</dbReference>
<feature type="compositionally biased region" description="Basic and acidic residues" evidence="4">
    <location>
        <begin position="507"/>
        <end position="517"/>
    </location>
</feature>
<feature type="compositionally biased region" description="Basic and acidic residues" evidence="4">
    <location>
        <begin position="755"/>
        <end position="765"/>
    </location>
</feature>
<reference evidence="5 6" key="1">
    <citation type="journal article" date="2010" name="Nature">
        <title>Genome sequencing and analysis of the model grass Brachypodium distachyon.</title>
        <authorList>
            <consortium name="International Brachypodium Initiative"/>
        </authorList>
    </citation>
    <scope>NUCLEOTIDE SEQUENCE [LARGE SCALE GENOMIC DNA]</scope>
    <source>
        <strain evidence="5 6">Bd21</strain>
    </source>
</reference>
<dbReference type="PANTHER" id="PTHR16684:SF11">
    <property type="entry name" value="CENTROMERE PROTEIN C"/>
    <property type="match status" value="1"/>
</dbReference>
<feature type="compositionally biased region" description="Polar residues" evidence="4">
    <location>
        <begin position="518"/>
        <end position="540"/>
    </location>
</feature>
<dbReference type="GO" id="GO:0000776">
    <property type="term" value="C:kinetochore"/>
    <property type="evidence" value="ECO:0007669"/>
    <property type="project" value="InterPro"/>
</dbReference>
<accession>A0A0Q3ISC7</accession>
<dbReference type="GO" id="GO:0019237">
    <property type="term" value="F:centromeric DNA binding"/>
    <property type="evidence" value="ECO:0007669"/>
    <property type="project" value="InterPro"/>
</dbReference>
<feature type="compositionally biased region" description="Acidic residues" evidence="4">
    <location>
        <begin position="343"/>
        <end position="353"/>
    </location>
</feature>
<dbReference type="AlphaFoldDB" id="A0A0Q3ISC7"/>
<keyword evidence="3" id="KW-0539">Nucleus</keyword>
<reference evidence="6" key="3">
    <citation type="submission" date="2018-08" db="UniProtKB">
        <authorList>
            <consortium name="EnsemblPlants"/>
        </authorList>
    </citation>
    <scope>IDENTIFICATION</scope>
    <source>
        <strain evidence="6">cv. Bd21</strain>
    </source>
</reference>
<feature type="compositionally biased region" description="Basic residues" evidence="4">
    <location>
        <begin position="711"/>
        <end position="728"/>
    </location>
</feature>
<proteinExistence type="inferred from homology"/>
<feature type="compositionally biased region" description="Basic residues" evidence="4">
    <location>
        <begin position="766"/>
        <end position="779"/>
    </location>
</feature>
<comment type="similarity">
    <text evidence="2">Belongs to the CENP-C/MIF2 family.</text>
</comment>
<evidence type="ECO:0000313" key="7">
    <source>
        <dbReference type="Proteomes" id="UP000008810"/>
    </source>
</evidence>
<evidence type="ECO:0000256" key="1">
    <source>
        <dbReference type="ARBA" id="ARBA00004123"/>
    </source>
</evidence>
<dbReference type="OrthoDB" id="1939643at2759"/>
<feature type="compositionally biased region" description="Basic and acidic residues" evidence="4">
    <location>
        <begin position="698"/>
        <end position="710"/>
    </location>
</feature>
<dbReference type="GO" id="GO:0051382">
    <property type="term" value="P:kinetochore assembly"/>
    <property type="evidence" value="ECO:0007669"/>
    <property type="project" value="InterPro"/>
</dbReference>
<feature type="region of interest" description="Disordered" evidence="4">
    <location>
        <begin position="698"/>
        <end position="787"/>
    </location>
</feature>
<evidence type="ECO:0000313" key="5">
    <source>
        <dbReference type="EMBL" id="KQK08739.1"/>
    </source>
</evidence>
<evidence type="ECO:0000313" key="6">
    <source>
        <dbReference type="EnsemblPlants" id="KQK08739"/>
    </source>
</evidence>
<sequence length="868" mass="95444">MASVDAAGDPLRAVASATCLLFQTLSPAAFAQSSSMAREALLGGSLKGSKELMEQASLTLKQRGDIEKLYQEDHVEVAATGNDKKNQQGRRPGLDRKRARFTLKAPPSKTVQNVDFSQLLNIEDPEEYFSTLEQLERADKEIKRLRGEVPTKAADYHRAIEPPKKRPGMARRKSVFSYKFSVDADTPDVIEEPASQIETITEPQFTQDDMAPSVPERTELPVPSSSSQCDIPDVSMREDSFAEKDKCATLDSLLSAFKNLDESEEENLLREKLQLKEISIGKVCLPDLFNVPGDRPVSSTTMQKNLASGQAPEISVQGSHHARISQWEKDILGGDILNNESYLSEDDDSDDSPETVMGKRSPVHSSYNEVVLTGGEASTARVVKSPDHVLEPALNLSNDVSDKSEPESSSRGAHIDNEVHKEKDASSRHNISLEEGVVPINHPITEKPNHGTEVSSPRPLEGDSAEVPGSSTPGRNASALHEEDDNCEHQGVVGGDGLLQDQSIHPTPEKTAEDNDSHNQSNIQDGNIKNQAADINNELSLSKDGKQNAVRKGKNRKQPSKRGKRVAEEARHSSDPETQPMEDQILEEVIGANGNIQGAGIHTSEIPLGDIDPQNQSHMDHIIFEKSAVDISNKLSLSKGSKQKEIQNGKMKKQPPSKRGKHAADAPIHTSETPLGDIDPQNQSHMVHINFEKSAIDISKELSPRKDSKRSTVRNGKTKKQPPLKRGKTTPDKASNELGRTPEYFDPEIQPPNDQHTDVTRDPRSPKKGKGQKEARRRSKTQELNGRKSLSAFGLAWESGVRRSSRIRSRPLQDWLGERFLYGRIHGTMSTVIGVKSYSPSHDGKAALRVKSFVPDQYSDVVAEAGKY</sequence>
<dbReference type="InterPro" id="IPR028386">
    <property type="entry name" value="CENP-C/Mif2/cnp3"/>
</dbReference>
<feature type="compositionally biased region" description="Basic and acidic residues" evidence="4">
    <location>
        <begin position="565"/>
        <end position="575"/>
    </location>
</feature>
<feature type="region of interest" description="Disordered" evidence="4">
    <location>
        <begin position="208"/>
        <end position="232"/>
    </location>
</feature>
<dbReference type="ExpressionAtlas" id="A0A0Q3ISC7">
    <property type="expression patterns" value="baseline"/>
</dbReference>
<feature type="region of interest" description="Disordered" evidence="4">
    <location>
        <begin position="339"/>
        <end position="369"/>
    </location>
</feature>
<gene>
    <name evidence="6" type="primary">LOC100845382</name>
    <name evidence="5" type="ORF">BRADI_2g43660v3</name>
</gene>
<organism evidence="5">
    <name type="scientific">Brachypodium distachyon</name>
    <name type="common">Purple false brome</name>
    <name type="synonym">Trachynia distachya</name>
    <dbReference type="NCBI Taxonomy" id="15368"/>
    <lineage>
        <taxon>Eukaryota</taxon>
        <taxon>Viridiplantae</taxon>
        <taxon>Streptophyta</taxon>
        <taxon>Embryophyta</taxon>
        <taxon>Tracheophyta</taxon>
        <taxon>Spermatophyta</taxon>
        <taxon>Magnoliopsida</taxon>
        <taxon>Liliopsida</taxon>
        <taxon>Poales</taxon>
        <taxon>Poaceae</taxon>
        <taxon>BOP clade</taxon>
        <taxon>Pooideae</taxon>
        <taxon>Stipodae</taxon>
        <taxon>Brachypodieae</taxon>
        <taxon>Brachypodium</taxon>
    </lineage>
</organism>
<comment type="subcellular location">
    <subcellularLocation>
        <location evidence="1">Nucleus</location>
    </subcellularLocation>
</comment>
<evidence type="ECO:0008006" key="8">
    <source>
        <dbReference type="Google" id="ProtNLM"/>
    </source>
</evidence>
<evidence type="ECO:0000256" key="2">
    <source>
        <dbReference type="ARBA" id="ARBA00010291"/>
    </source>
</evidence>
<protein>
    <recommendedName>
        <fullName evidence="8">CENP-C</fullName>
    </recommendedName>
</protein>
<reference evidence="5" key="2">
    <citation type="submission" date="2017-06" db="EMBL/GenBank/DDBJ databases">
        <title>WGS assembly of Brachypodium distachyon.</title>
        <authorList>
            <consortium name="The International Brachypodium Initiative"/>
            <person name="Lucas S."/>
            <person name="Harmon-Smith M."/>
            <person name="Lail K."/>
            <person name="Tice H."/>
            <person name="Grimwood J."/>
            <person name="Bruce D."/>
            <person name="Barry K."/>
            <person name="Shu S."/>
            <person name="Lindquist E."/>
            <person name="Wang M."/>
            <person name="Pitluck S."/>
            <person name="Vogel J.P."/>
            <person name="Garvin D.F."/>
            <person name="Mockler T.C."/>
            <person name="Schmutz J."/>
            <person name="Rokhsar D."/>
            <person name="Bevan M.W."/>
        </authorList>
    </citation>
    <scope>NUCLEOTIDE SEQUENCE</scope>
    <source>
        <strain evidence="5">Bd21</strain>
    </source>
</reference>
<evidence type="ECO:0000256" key="3">
    <source>
        <dbReference type="ARBA" id="ARBA00023242"/>
    </source>
</evidence>
<dbReference type="GO" id="GO:0005634">
    <property type="term" value="C:nucleus"/>
    <property type="evidence" value="ECO:0007669"/>
    <property type="project" value="UniProtKB-SubCell"/>
</dbReference>
<dbReference type="PANTHER" id="PTHR16684">
    <property type="entry name" value="CENTROMERE PROTEIN C"/>
    <property type="match status" value="1"/>
</dbReference>
<feature type="compositionally biased region" description="Basic and acidic residues" evidence="4">
    <location>
        <begin position="400"/>
        <end position="427"/>
    </location>
</feature>
<feature type="region of interest" description="Disordered" evidence="4">
    <location>
        <begin position="393"/>
        <end position="581"/>
    </location>
</feature>
<dbReference type="Gramene" id="KQK08739">
    <property type="protein sequence ID" value="KQK08739"/>
    <property type="gene ID" value="BRADI_2g43660v3"/>
</dbReference>